<dbReference type="AlphaFoldDB" id="A0A8S1CQ57"/>
<evidence type="ECO:0000256" key="5">
    <source>
        <dbReference type="PIRSR" id="PIRSR622684-1"/>
    </source>
</evidence>
<dbReference type="PANTHER" id="PTHR46143">
    <property type="entry name" value="CALPAIN-7"/>
    <property type="match status" value="1"/>
</dbReference>
<evidence type="ECO:0000256" key="6">
    <source>
        <dbReference type="PROSITE-ProRule" id="PRU00239"/>
    </source>
</evidence>
<evidence type="ECO:0000259" key="8">
    <source>
        <dbReference type="PROSITE" id="PS50203"/>
    </source>
</evidence>
<reference evidence="9 10" key="1">
    <citation type="submission" date="2020-04" db="EMBL/GenBank/DDBJ databases">
        <authorList>
            <person name="Alioto T."/>
            <person name="Alioto T."/>
            <person name="Gomez Garrido J."/>
        </authorList>
    </citation>
    <scope>NUCLEOTIDE SEQUENCE [LARGE SCALE GENOMIC DNA]</scope>
</reference>
<name>A0A8S1CQ57_9INSE</name>
<dbReference type="InterPro" id="IPR007330">
    <property type="entry name" value="MIT_dom"/>
</dbReference>
<dbReference type="InterPro" id="IPR038765">
    <property type="entry name" value="Papain-like_cys_pep_sf"/>
</dbReference>
<dbReference type="OrthoDB" id="167576at2759"/>
<comment type="caution">
    <text evidence="9">The sequence shown here is derived from an EMBL/GenBank/DDBJ whole genome shotgun (WGS) entry which is preliminary data.</text>
</comment>
<dbReference type="GO" id="GO:0004198">
    <property type="term" value="F:calcium-dependent cysteine-type endopeptidase activity"/>
    <property type="evidence" value="ECO:0007669"/>
    <property type="project" value="InterPro"/>
</dbReference>
<evidence type="ECO:0000256" key="1">
    <source>
        <dbReference type="ARBA" id="ARBA00007623"/>
    </source>
</evidence>
<dbReference type="SUPFAM" id="SSF54001">
    <property type="entry name" value="Cysteine proteinases"/>
    <property type="match status" value="1"/>
</dbReference>
<dbReference type="SMART" id="SM00230">
    <property type="entry name" value="CysPc"/>
    <property type="match status" value="1"/>
</dbReference>
<dbReference type="Pfam" id="PF04212">
    <property type="entry name" value="MIT"/>
    <property type="match status" value="1"/>
</dbReference>
<dbReference type="EMBL" id="CADEPI010000030">
    <property type="protein sequence ID" value="CAB3367394.1"/>
    <property type="molecule type" value="Genomic_DNA"/>
</dbReference>
<dbReference type="InterPro" id="IPR022683">
    <property type="entry name" value="Calpain_III"/>
</dbReference>
<dbReference type="Gene3D" id="1.20.58.80">
    <property type="entry name" value="Phosphotransferase system, lactose/cellobiose-type IIA subunit"/>
    <property type="match status" value="2"/>
</dbReference>
<keyword evidence="3 6" id="KW-0378">Hydrolase</keyword>
<dbReference type="CDD" id="cd00044">
    <property type="entry name" value="CysPc"/>
    <property type="match status" value="1"/>
</dbReference>
<dbReference type="InterPro" id="IPR022684">
    <property type="entry name" value="Calpain_cysteine_protease"/>
</dbReference>
<accession>A0A8S1CQ57</accession>
<dbReference type="PANTHER" id="PTHR46143:SF1">
    <property type="entry name" value="CALPAIN-7"/>
    <property type="match status" value="1"/>
</dbReference>
<dbReference type="SUPFAM" id="SSF49758">
    <property type="entry name" value="Calpain large subunit, middle domain (domain III)"/>
    <property type="match status" value="2"/>
</dbReference>
<protein>
    <recommendedName>
        <fullName evidence="8">Calpain catalytic domain-containing protein</fullName>
    </recommendedName>
</protein>
<feature type="active site" evidence="5 6">
    <location>
        <position position="305"/>
    </location>
</feature>
<dbReference type="SMART" id="SM00720">
    <property type="entry name" value="calpain_III"/>
    <property type="match status" value="1"/>
</dbReference>
<feature type="compositionally biased region" description="Low complexity" evidence="7">
    <location>
        <begin position="176"/>
        <end position="196"/>
    </location>
</feature>
<gene>
    <name evidence="9" type="ORF">CLODIP_2_CD00355</name>
</gene>
<feature type="active site" evidence="5 6">
    <location>
        <position position="493"/>
    </location>
</feature>
<dbReference type="Pfam" id="PF00648">
    <property type="entry name" value="Peptidase_C2"/>
    <property type="match status" value="1"/>
</dbReference>
<proteinExistence type="inferred from homology"/>
<evidence type="ECO:0000256" key="2">
    <source>
        <dbReference type="ARBA" id="ARBA00022670"/>
    </source>
</evidence>
<evidence type="ECO:0000256" key="7">
    <source>
        <dbReference type="SAM" id="MobiDB-lite"/>
    </source>
</evidence>
<dbReference type="PROSITE" id="PS50203">
    <property type="entry name" value="CALPAIN_CAT"/>
    <property type="match status" value="1"/>
</dbReference>
<dbReference type="Gene3D" id="2.60.120.380">
    <property type="match status" value="2"/>
</dbReference>
<feature type="active site" evidence="5 6">
    <location>
        <position position="473"/>
    </location>
</feature>
<sequence>MSWNVQPIIEDAMAAAGRAVTFDTAGQIGPACYFYREAARLLGLVANTGIPADQQQSWLIKARDYTTRADALENSAPPRSPEKAQSEDQKSMSKVKFFFHQALDADESGDKDAALEMYMKAVELSLETKKVTPDEKLQLKLKKLATQALERAEALKGITQNKPDTIRSVGLRAVPEDSSPSEEPSAPAAAPASSSSGRPALHRGDSAHLVVTGQSSYSKEEKLVLERTSRINKNEFVPFMSVDLREQFRLTMPYTDKSGFLALSPKQSKNFARWARPDEICPNPVMFGENGVDCWSIKQTVVSDCSFVASLAIGALYERRFNKKLITSIIYPCNSKHEPVYNPFGKYMIKLHINGVARKVVVDDFLPVGKHGELLCSFSTNKNELWISLLEKAYMKVMGGYDFPGSNSNIDLHALTGWIPERAPMHSEEGAFNKDAFFTTLFERLHRGDVLATVATGVLNQADADRAGLVPTHAYAVLDIREVKGVKLLKLKNPWSHLRWRGNYSELDTRHWTEDMKAALKFDPNSAAMFDNGVFWIDYESIIKFFDVFYLNWNPSLFKYTFCLHQSWQAGLGPMKDAFNVSENPQFVLDVPATQNKSNVWVLLTRHITQIEDFRENNEYITIVVYKNNGKRVYYPYEPRPFIDGVRINSPHYLAKIPVNAGVAEKINLVVSQYEKTTTIYYTLRAYSTIPFTLRKIGSSFEYKKEISGEWKAGTAGGCRNHKTTFLTNPRYQLNLSSVCNLLINLKGPKQYPIGFEVLCVVSSDQNSPGAFTTKSSGDFRSGFVVLELEGVPAGTYDVIVSTFVPNQFGPFILTVKSNNQFNLAAL</sequence>
<dbReference type="InterPro" id="IPR036213">
    <property type="entry name" value="Calpain_III_sf"/>
</dbReference>
<dbReference type="SMART" id="SM00745">
    <property type="entry name" value="MIT"/>
    <property type="match status" value="2"/>
</dbReference>
<dbReference type="InterPro" id="IPR022682">
    <property type="entry name" value="Calpain_domain_III"/>
</dbReference>
<dbReference type="InterPro" id="IPR051297">
    <property type="entry name" value="PalB/RIM13"/>
</dbReference>
<dbReference type="Pfam" id="PF01067">
    <property type="entry name" value="Calpain_III"/>
    <property type="match status" value="1"/>
</dbReference>
<comment type="similarity">
    <text evidence="1">Belongs to the peptidase C2 family.</text>
</comment>
<keyword evidence="10" id="KW-1185">Reference proteome</keyword>
<feature type="region of interest" description="Disordered" evidence="7">
    <location>
        <begin position="71"/>
        <end position="91"/>
    </location>
</feature>
<evidence type="ECO:0000313" key="10">
    <source>
        <dbReference type="Proteomes" id="UP000494165"/>
    </source>
</evidence>
<evidence type="ECO:0000256" key="4">
    <source>
        <dbReference type="ARBA" id="ARBA00022807"/>
    </source>
</evidence>
<dbReference type="Proteomes" id="UP000494165">
    <property type="component" value="Unassembled WGS sequence"/>
</dbReference>
<feature type="region of interest" description="Disordered" evidence="7">
    <location>
        <begin position="173"/>
        <end position="202"/>
    </location>
</feature>
<dbReference type="SUPFAM" id="SSF116846">
    <property type="entry name" value="MIT domain"/>
    <property type="match status" value="2"/>
</dbReference>
<evidence type="ECO:0000313" key="9">
    <source>
        <dbReference type="EMBL" id="CAB3367394.1"/>
    </source>
</evidence>
<dbReference type="PRINTS" id="PR00704">
    <property type="entry name" value="CALPAIN"/>
</dbReference>
<dbReference type="InterPro" id="IPR001300">
    <property type="entry name" value="Peptidase_C2_calpain_cat"/>
</dbReference>
<dbReference type="Gene3D" id="3.90.70.10">
    <property type="entry name" value="Cysteine proteinases"/>
    <property type="match status" value="1"/>
</dbReference>
<dbReference type="InterPro" id="IPR036181">
    <property type="entry name" value="MIT_dom_sf"/>
</dbReference>
<organism evidence="9 10">
    <name type="scientific">Cloeon dipterum</name>
    <dbReference type="NCBI Taxonomy" id="197152"/>
    <lineage>
        <taxon>Eukaryota</taxon>
        <taxon>Metazoa</taxon>
        <taxon>Ecdysozoa</taxon>
        <taxon>Arthropoda</taxon>
        <taxon>Hexapoda</taxon>
        <taxon>Insecta</taxon>
        <taxon>Pterygota</taxon>
        <taxon>Palaeoptera</taxon>
        <taxon>Ephemeroptera</taxon>
        <taxon>Pisciforma</taxon>
        <taxon>Baetidae</taxon>
        <taxon>Cloeon</taxon>
    </lineage>
</organism>
<feature type="domain" description="Calpain catalytic" evidence="8">
    <location>
        <begin position="251"/>
        <end position="555"/>
    </location>
</feature>
<dbReference type="GO" id="GO:0006508">
    <property type="term" value="P:proteolysis"/>
    <property type="evidence" value="ECO:0007669"/>
    <property type="project" value="UniProtKB-KW"/>
</dbReference>
<keyword evidence="4 6" id="KW-0788">Thiol protease</keyword>
<keyword evidence="2 6" id="KW-0645">Protease</keyword>
<evidence type="ECO:0000256" key="3">
    <source>
        <dbReference type="ARBA" id="ARBA00022801"/>
    </source>
</evidence>
<feature type="compositionally biased region" description="Basic and acidic residues" evidence="7">
    <location>
        <begin position="80"/>
        <end position="91"/>
    </location>
</feature>